<keyword evidence="5" id="KW-1185">Reference proteome</keyword>
<feature type="non-terminal residue" evidence="4">
    <location>
        <position position="1"/>
    </location>
</feature>
<feature type="domain" description="DDE Tnp4" evidence="3">
    <location>
        <begin position="4"/>
        <end position="92"/>
    </location>
</feature>
<reference evidence="4 5" key="1">
    <citation type="submission" date="2014-04" db="EMBL/GenBank/DDBJ databases">
        <authorList>
            <consortium name="DOE Joint Genome Institute"/>
            <person name="Kuo A."/>
            <person name="Kohler A."/>
            <person name="Jargeat P."/>
            <person name="Nagy L.G."/>
            <person name="Floudas D."/>
            <person name="Copeland A."/>
            <person name="Barry K.W."/>
            <person name="Cichocki N."/>
            <person name="Veneault-Fourrey C."/>
            <person name="LaButti K."/>
            <person name="Lindquist E.A."/>
            <person name="Lipzen A."/>
            <person name="Lundell T."/>
            <person name="Morin E."/>
            <person name="Murat C."/>
            <person name="Sun H."/>
            <person name="Tunlid A."/>
            <person name="Henrissat B."/>
            <person name="Grigoriev I.V."/>
            <person name="Hibbett D.S."/>
            <person name="Martin F."/>
            <person name="Nordberg H.P."/>
            <person name="Cantor M.N."/>
            <person name="Hua S.X."/>
        </authorList>
    </citation>
    <scope>NUCLEOTIDE SEQUENCE [LARGE SCALE GENOMIC DNA]</scope>
    <source>
        <strain evidence="4 5">Ve08.2h10</strain>
    </source>
</reference>
<organism evidence="4 5">
    <name type="scientific">Paxillus rubicundulus Ve08.2h10</name>
    <dbReference type="NCBI Taxonomy" id="930991"/>
    <lineage>
        <taxon>Eukaryota</taxon>
        <taxon>Fungi</taxon>
        <taxon>Dikarya</taxon>
        <taxon>Basidiomycota</taxon>
        <taxon>Agaricomycotina</taxon>
        <taxon>Agaricomycetes</taxon>
        <taxon>Agaricomycetidae</taxon>
        <taxon>Boletales</taxon>
        <taxon>Paxilineae</taxon>
        <taxon>Paxillaceae</taxon>
        <taxon>Paxillus</taxon>
    </lineage>
</organism>
<dbReference type="HOGENOM" id="CLU_018552_11_1_1"/>
<dbReference type="OrthoDB" id="2408877at2759"/>
<dbReference type="InterPro" id="IPR027806">
    <property type="entry name" value="HARBI1_dom"/>
</dbReference>
<sequence>LPSNHWIVDCAHGLTGSAHNPSAFEHTAAVRHTDWFFQGDEFAWVDSAYPITPHTIPVHKWPAALLVEYIIFDSAVANLQVWSEHCMGALKGGL</sequence>
<name>A0A0D0E471_9AGAM</name>
<dbReference type="Pfam" id="PF13359">
    <property type="entry name" value="DDE_Tnp_4"/>
    <property type="match status" value="1"/>
</dbReference>
<dbReference type="InParanoid" id="A0A0D0E471"/>
<evidence type="ECO:0000256" key="2">
    <source>
        <dbReference type="ARBA" id="ARBA00022723"/>
    </source>
</evidence>
<dbReference type="EMBL" id="KN825014">
    <property type="protein sequence ID" value="KIK95904.1"/>
    <property type="molecule type" value="Genomic_DNA"/>
</dbReference>
<gene>
    <name evidence="4" type="ORF">PAXRUDRAFT_139666</name>
</gene>
<dbReference type="AlphaFoldDB" id="A0A0D0E471"/>
<evidence type="ECO:0000256" key="1">
    <source>
        <dbReference type="ARBA" id="ARBA00001968"/>
    </source>
</evidence>
<protein>
    <recommendedName>
        <fullName evidence="3">DDE Tnp4 domain-containing protein</fullName>
    </recommendedName>
</protein>
<dbReference type="Proteomes" id="UP000054538">
    <property type="component" value="Unassembled WGS sequence"/>
</dbReference>
<dbReference type="GO" id="GO:0046872">
    <property type="term" value="F:metal ion binding"/>
    <property type="evidence" value="ECO:0007669"/>
    <property type="project" value="UniProtKB-KW"/>
</dbReference>
<keyword evidence="2" id="KW-0479">Metal-binding</keyword>
<evidence type="ECO:0000313" key="5">
    <source>
        <dbReference type="Proteomes" id="UP000054538"/>
    </source>
</evidence>
<accession>A0A0D0E471</accession>
<reference evidence="5" key="2">
    <citation type="submission" date="2015-01" db="EMBL/GenBank/DDBJ databases">
        <title>Evolutionary Origins and Diversification of the Mycorrhizal Mutualists.</title>
        <authorList>
            <consortium name="DOE Joint Genome Institute"/>
            <consortium name="Mycorrhizal Genomics Consortium"/>
            <person name="Kohler A."/>
            <person name="Kuo A."/>
            <person name="Nagy L.G."/>
            <person name="Floudas D."/>
            <person name="Copeland A."/>
            <person name="Barry K.W."/>
            <person name="Cichocki N."/>
            <person name="Veneault-Fourrey C."/>
            <person name="LaButti K."/>
            <person name="Lindquist E.A."/>
            <person name="Lipzen A."/>
            <person name="Lundell T."/>
            <person name="Morin E."/>
            <person name="Murat C."/>
            <person name="Riley R."/>
            <person name="Ohm R."/>
            <person name="Sun H."/>
            <person name="Tunlid A."/>
            <person name="Henrissat B."/>
            <person name="Grigoriev I.V."/>
            <person name="Hibbett D.S."/>
            <person name="Martin F."/>
        </authorList>
    </citation>
    <scope>NUCLEOTIDE SEQUENCE [LARGE SCALE GENOMIC DNA]</scope>
    <source>
        <strain evidence="5">Ve08.2h10</strain>
    </source>
</reference>
<evidence type="ECO:0000313" key="4">
    <source>
        <dbReference type="EMBL" id="KIK95904.1"/>
    </source>
</evidence>
<proteinExistence type="predicted"/>
<comment type="cofactor">
    <cofactor evidence="1">
        <name>a divalent metal cation</name>
        <dbReference type="ChEBI" id="CHEBI:60240"/>
    </cofactor>
</comment>
<evidence type="ECO:0000259" key="3">
    <source>
        <dbReference type="Pfam" id="PF13359"/>
    </source>
</evidence>